<name>K2I515_9RHOB</name>
<gene>
    <name evidence="1" type="ORF">OCGS_1996</name>
</gene>
<organism evidence="1 2">
    <name type="scientific">Oceaniovalibus guishaninsula JLT2003</name>
    <dbReference type="NCBI Taxonomy" id="1231392"/>
    <lineage>
        <taxon>Bacteria</taxon>
        <taxon>Pseudomonadati</taxon>
        <taxon>Pseudomonadota</taxon>
        <taxon>Alphaproteobacteria</taxon>
        <taxon>Rhodobacterales</taxon>
        <taxon>Roseobacteraceae</taxon>
        <taxon>Oceaniovalibus</taxon>
    </lineage>
</organism>
<evidence type="ECO:0000313" key="2">
    <source>
        <dbReference type="Proteomes" id="UP000006765"/>
    </source>
</evidence>
<reference evidence="1 2" key="1">
    <citation type="journal article" date="2012" name="J. Bacteriol.">
        <title>Draft Genome Sequence of Oceaniovalibus guishaninsula JLT2003T.</title>
        <authorList>
            <person name="Tang K."/>
            <person name="Liu K."/>
            <person name="Jiao N."/>
        </authorList>
    </citation>
    <scope>NUCLEOTIDE SEQUENCE [LARGE SCALE GENOMIC DNA]</scope>
    <source>
        <strain evidence="1 2">JLT2003</strain>
    </source>
</reference>
<dbReference type="EMBL" id="AMGO01000046">
    <property type="protein sequence ID" value="EKE44015.1"/>
    <property type="molecule type" value="Genomic_DNA"/>
</dbReference>
<sequence length="40" mass="4379">MDCPTAILVRPFGMAPLRPAHGWHEGHPEMKALGPGCFHI</sequence>
<protein>
    <submittedName>
        <fullName evidence="1">Uncharacterized protein</fullName>
    </submittedName>
</protein>
<accession>K2I515</accession>
<evidence type="ECO:0000313" key="1">
    <source>
        <dbReference type="EMBL" id="EKE44015.1"/>
    </source>
</evidence>
<comment type="caution">
    <text evidence="1">The sequence shown here is derived from an EMBL/GenBank/DDBJ whole genome shotgun (WGS) entry which is preliminary data.</text>
</comment>
<dbReference type="Proteomes" id="UP000006765">
    <property type="component" value="Unassembled WGS sequence"/>
</dbReference>
<dbReference type="STRING" id="1231392.OCGS_1996"/>
<proteinExistence type="predicted"/>
<dbReference type="AlphaFoldDB" id="K2I515"/>
<keyword evidence="2" id="KW-1185">Reference proteome</keyword>